<gene>
    <name evidence="1" type="ORF">BYL167_LOCUS67401</name>
</gene>
<dbReference type="Proteomes" id="UP000681967">
    <property type="component" value="Unassembled WGS sequence"/>
</dbReference>
<reference evidence="1" key="1">
    <citation type="submission" date="2021-02" db="EMBL/GenBank/DDBJ databases">
        <authorList>
            <person name="Nowell W R."/>
        </authorList>
    </citation>
    <scope>NUCLEOTIDE SEQUENCE</scope>
</reference>
<dbReference type="AlphaFoldDB" id="A0A8S3FHP8"/>
<feature type="non-terminal residue" evidence="1">
    <location>
        <position position="30"/>
    </location>
</feature>
<name>A0A8S3FHP8_9BILA</name>
<organism evidence="1 2">
    <name type="scientific">Rotaria magnacalcarata</name>
    <dbReference type="NCBI Taxonomy" id="392030"/>
    <lineage>
        <taxon>Eukaryota</taxon>
        <taxon>Metazoa</taxon>
        <taxon>Spiralia</taxon>
        <taxon>Gnathifera</taxon>
        <taxon>Rotifera</taxon>
        <taxon>Eurotatoria</taxon>
        <taxon>Bdelloidea</taxon>
        <taxon>Philodinida</taxon>
        <taxon>Philodinidae</taxon>
        <taxon>Rotaria</taxon>
    </lineage>
</organism>
<dbReference type="EMBL" id="CAJOBH010245425">
    <property type="protein sequence ID" value="CAF5123398.1"/>
    <property type="molecule type" value="Genomic_DNA"/>
</dbReference>
<comment type="caution">
    <text evidence="1">The sequence shown here is derived from an EMBL/GenBank/DDBJ whole genome shotgun (WGS) entry which is preliminary data.</text>
</comment>
<evidence type="ECO:0000313" key="2">
    <source>
        <dbReference type="Proteomes" id="UP000681967"/>
    </source>
</evidence>
<proteinExistence type="predicted"/>
<accession>A0A8S3FHP8</accession>
<protein>
    <submittedName>
        <fullName evidence="1">Uncharacterized protein</fullName>
    </submittedName>
</protein>
<sequence length="30" mass="3597">MEERKILVRQIARRLRNISDEIDQQQSALS</sequence>
<evidence type="ECO:0000313" key="1">
    <source>
        <dbReference type="EMBL" id="CAF5123398.1"/>
    </source>
</evidence>